<reference evidence="3 4" key="2">
    <citation type="submission" date="2018-03" db="EMBL/GenBank/DDBJ databases">
        <title>Cross-interface Injection: A General Nanoliter Liquid Handling Method Applied to Single Cells Genome Amplification Automated Nanoliter Liquid Handling Applied to Single Cell Multiple Displacement Amplification.</title>
        <authorList>
            <person name="Yun J."/>
            <person name="Xu P."/>
            <person name="Xu J."/>
            <person name="Dai X."/>
            <person name="Wang Y."/>
            <person name="Zheng X."/>
            <person name="Cao C."/>
            <person name="Yi Q."/>
            <person name="Zhu Y."/>
            <person name="Wang L."/>
            <person name="Dong Z."/>
            <person name="Huang Y."/>
            <person name="Huang L."/>
            <person name="Du W."/>
        </authorList>
    </citation>
    <scope>NUCLEOTIDE SEQUENCE [LARGE SCALE GENOMIC DNA]</scope>
    <source>
        <strain evidence="3 4">Z-D1-2</strain>
    </source>
</reference>
<reference evidence="5" key="3">
    <citation type="journal article" date="2019" name="Int. J. Syst. Evol. Microbiol.">
        <title>The Global Catalogue of Microorganisms (GCM) 10K type strain sequencing project: providing services to taxonomists for standard genome sequencing and annotation.</title>
        <authorList>
            <consortium name="The Broad Institute Genomics Platform"/>
            <consortium name="The Broad Institute Genome Sequencing Center for Infectious Disease"/>
            <person name="Wu L."/>
            <person name="Ma J."/>
        </authorList>
    </citation>
    <scope>NUCLEOTIDE SEQUENCE [LARGE SCALE GENOMIC DNA]</scope>
    <source>
        <strain evidence="5">CGMCC 1.10832</strain>
    </source>
</reference>
<keyword evidence="1" id="KW-0732">Signal</keyword>
<protein>
    <recommendedName>
        <fullName evidence="6">DUF3996 domain-containing protein</fullName>
    </recommendedName>
</protein>
<name>A0A2T4DVC7_9BACT</name>
<accession>A0A2T4DVC7</accession>
<organism evidence="3 4">
    <name type="scientific">Marivirga lumbricoides</name>
    <dbReference type="NCBI Taxonomy" id="1046115"/>
    <lineage>
        <taxon>Bacteria</taxon>
        <taxon>Pseudomonadati</taxon>
        <taxon>Bacteroidota</taxon>
        <taxon>Cytophagia</taxon>
        <taxon>Cytophagales</taxon>
        <taxon>Marivirgaceae</taxon>
        <taxon>Marivirga</taxon>
    </lineage>
</organism>
<evidence type="ECO:0008006" key="6">
    <source>
        <dbReference type="Google" id="ProtNLM"/>
    </source>
</evidence>
<keyword evidence="5" id="KW-1185">Reference proteome</keyword>
<evidence type="ECO:0000313" key="5">
    <source>
        <dbReference type="Proteomes" id="UP000636010"/>
    </source>
</evidence>
<reference evidence="2" key="1">
    <citation type="journal article" date="2014" name="Int. J. Syst. Evol. Microbiol.">
        <title>Complete genome of a new Firmicutes species belonging to the dominant human colonic microbiota ('Ruminococcus bicirculans') reveals two chromosomes and a selective capacity to utilize plant glucans.</title>
        <authorList>
            <consortium name="NISC Comparative Sequencing Program"/>
            <person name="Wegmann U."/>
            <person name="Louis P."/>
            <person name="Goesmann A."/>
            <person name="Henrissat B."/>
            <person name="Duncan S.H."/>
            <person name="Flint H.J."/>
        </authorList>
    </citation>
    <scope>NUCLEOTIDE SEQUENCE</scope>
    <source>
        <strain evidence="2">CGMCC 1.10832</strain>
    </source>
</reference>
<evidence type="ECO:0000313" key="3">
    <source>
        <dbReference type="EMBL" id="PTB97791.1"/>
    </source>
</evidence>
<reference evidence="2" key="4">
    <citation type="submission" date="2024-05" db="EMBL/GenBank/DDBJ databases">
        <authorList>
            <person name="Sun Q."/>
            <person name="Zhou Y."/>
        </authorList>
    </citation>
    <scope>NUCLEOTIDE SEQUENCE</scope>
    <source>
        <strain evidence="2">CGMCC 1.10832</strain>
    </source>
</reference>
<dbReference type="EMBL" id="PYVU01000005">
    <property type="protein sequence ID" value="PTB97791.1"/>
    <property type="molecule type" value="Genomic_DNA"/>
</dbReference>
<dbReference type="EMBL" id="BMEC01000003">
    <property type="protein sequence ID" value="GGC28747.1"/>
    <property type="molecule type" value="Genomic_DNA"/>
</dbReference>
<dbReference type="Proteomes" id="UP000636010">
    <property type="component" value="Unassembled WGS sequence"/>
</dbReference>
<evidence type="ECO:0000256" key="1">
    <source>
        <dbReference type="SAM" id="SignalP"/>
    </source>
</evidence>
<feature type="chain" id="PRO_5015649794" description="DUF3996 domain-containing protein" evidence="1">
    <location>
        <begin position="22"/>
        <end position="158"/>
    </location>
</feature>
<evidence type="ECO:0000313" key="4">
    <source>
        <dbReference type="Proteomes" id="UP000240608"/>
    </source>
</evidence>
<feature type="signal peptide" evidence="1">
    <location>
        <begin position="1"/>
        <end position="21"/>
    </location>
</feature>
<dbReference type="AlphaFoldDB" id="A0A2T4DVC7"/>
<evidence type="ECO:0000313" key="2">
    <source>
        <dbReference type="EMBL" id="GGC28747.1"/>
    </source>
</evidence>
<dbReference type="Proteomes" id="UP000240608">
    <property type="component" value="Unassembled WGS sequence"/>
</dbReference>
<proteinExistence type="predicted"/>
<gene>
    <name evidence="3" type="ORF">C9994_01185</name>
    <name evidence="2" type="ORF">GCM10011506_12640</name>
</gene>
<sequence length="158" mass="17838">MKKTVFLIGLVCVLFVSKSSAQDYSRSIGLRGGYPTALTGKFFTKENVALEGMLSGYRGGFEFTGLYEIHANAFDVPYLSWYYGPGFHIGAYNDRYDNYYYRNRDGDGFILGIDFILGIEYTITDIPFVIGVDFKPGFDFAPGFWFNPGAGVSLRFYF</sequence>
<comment type="caution">
    <text evidence="3">The sequence shown here is derived from an EMBL/GenBank/DDBJ whole genome shotgun (WGS) entry which is preliminary data.</text>
</comment>
<dbReference type="RefSeq" id="WP_188461399.1">
    <property type="nucleotide sequence ID" value="NZ_BAABHU010000003.1"/>
</dbReference>